<dbReference type="AlphaFoldDB" id="N1PT32"/>
<reference evidence="3" key="1">
    <citation type="journal article" date="2012" name="PLoS Genet.">
        <title>The genomes of the fungal plant pathogens Cladosporium fulvum and Dothistroma septosporum reveal adaptation to different hosts and lifestyles but also signatures of common ancestry.</title>
        <authorList>
            <person name="de Wit P.J.G.M."/>
            <person name="van der Burgt A."/>
            <person name="Oekmen B."/>
            <person name="Stergiopoulos I."/>
            <person name="Abd-Elsalam K.A."/>
            <person name="Aerts A.L."/>
            <person name="Bahkali A.H."/>
            <person name="Beenen H.G."/>
            <person name="Chettri P."/>
            <person name="Cox M.P."/>
            <person name="Datema E."/>
            <person name="de Vries R.P."/>
            <person name="Dhillon B."/>
            <person name="Ganley A.R."/>
            <person name="Griffiths S.A."/>
            <person name="Guo Y."/>
            <person name="Hamelin R.C."/>
            <person name="Henrissat B."/>
            <person name="Kabir M.S."/>
            <person name="Jashni M.K."/>
            <person name="Kema G."/>
            <person name="Klaubauf S."/>
            <person name="Lapidus A."/>
            <person name="Levasseur A."/>
            <person name="Lindquist E."/>
            <person name="Mehrabi R."/>
            <person name="Ohm R.A."/>
            <person name="Owen T.J."/>
            <person name="Salamov A."/>
            <person name="Schwelm A."/>
            <person name="Schijlen E."/>
            <person name="Sun H."/>
            <person name="van den Burg H.A."/>
            <person name="van Ham R.C.H.J."/>
            <person name="Zhang S."/>
            <person name="Goodwin S.B."/>
            <person name="Grigoriev I.V."/>
            <person name="Collemare J."/>
            <person name="Bradshaw R.E."/>
        </authorList>
    </citation>
    <scope>NUCLEOTIDE SEQUENCE [LARGE SCALE GENOMIC DNA]</scope>
    <source>
        <strain evidence="3">NZE10 / CBS 128990</strain>
    </source>
</reference>
<proteinExistence type="predicted"/>
<feature type="transmembrane region" description="Helical" evidence="1">
    <location>
        <begin position="168"/>
        <end position="194"/>
    </location>
</feature>
<evidence type="ECO:0000313" key="2">
    <source>
        <dbReference type="EMBL" id="EME45530.1"/>
    </source>
</evidence>
<dbReference type="EMBL" id="KB446538">
    <property type="protein sequence ID" value="EME45530.1"/>
    <property type="molecule type" value="Genomic_DNA"/>
</dbReference>
<sequence length="207" mass="22780">MATLHSIICYSIINIPSILGISLTAIAFHMVAQILLVPLWCFATIFWSTSADGMLMVCNIFAGVLLFVAAFAWHGHLNIDLLEDAVVVLFALLMIVVGMGSGAWISSKVLMARSWKQKRTPSESLWIEASEPMTLAYNGVVDMVFLFTICGLLVLYKHLQTEDYDLGQCVFSLVAFVVAIAIWASIVLAITAFMRDLIGVEKILFGK</sequence>
<feature type="transmembrane region" description="Helical" evidence="1">
    <location>
        <begin position="85"/>
        <end position="105"/>
    </location>
</feature>
<dbReference type="Proteomes" id="UP000016933">
    <property type="component" value="Unassembled WGS sequence"/>
</dbReference>
<keyword evidence="1" id="KW-0812">Transmembrane</keyword>
<dbReference type="HOGENOM" id="CLU_1326346_0_0_1"/>
<evidence type="ECO:0000313" key="3">
    <source>
        <dbReference type="Proteomes" id="UP000016933"/>
    </source>
</evidence>
<protein>
    <submittedName>
        <fullName evidence="2">Uncharacterized protein</fullName>
    </submittedName>
</protein>
<feature type="transmembrane region" description="Helical" evidence="1">
    <location>
        <begin position="53"/>
        <end position="73"/>
    </location>
</feature>
<keyword evidence="1" id="KW-0472">Membrane</keyword>
<name>N1PT32_DOTSN</name>
<feature type="transmembrane region" description="Helical" evidence="1">
    <location>
        <begin position="135"/>
        <end position="156"/>
    </location>
</feature>
<keyword evidence="3" id="KW-1185">Reference proteome</keyword>
<gene>
    <name evidence="2" type="ORF">DOTSEDRAFT_23542</name>
</gene>
<accession>N1PT32</accession>
<keyword evidence="1" id="KW-1133">Transmembrane helix</keyword>
<organism evidence="2 3">
    <name type="scientific">Dothistroma septosporum (strain NZE10 / CBS 128990)</name>
    <name type="common">Red band needle blight fungus</name>
    <name type="synonym">Mycosphaerella pini</name>
    <dbReference type="NCBI Taxonomy" id="675120"/>
    <lineage>
        <taxon>Eukaryota</taxon>
        <taxon>Fungi</taxon>
        <taxon>Dikarya</taxon>
        <taxon>Ascomycota</taxon>
        <taxon>Pezizomycotina</taxon>
        <taxon>Dothideomycetes</taxon>
        <taxon>Dothideomycetidae</taxon>
        <taxon>Mycosphaerellales</taxon>
        <taxon>Mycosphaerellaceae</taxon>
        <taxon>Dothistroma</taxon>
    </lineage>
</organism>
<evidence type="ECO:0000256" key="1">
    <source>
        <dbReference type="SAM" id="Phobius"/>
    </source>
</evidence>
<reference evidence="2 3" key="2">
    <citation type="journal article" date="2012" name="PLoS Pathog.">
        <title>Diverse lifestyles and strategies of plant pathogenesis encoded in the genomes of eighteen Dothideomycetes fungi.</title>
        <authorList>
            <person name="Ohm R.A."/>
            <person name="Feau N."/>
            <person name="Henrissat B."/>
            <person name="Schoch C.L."/>
            <person name="Horwitz B.A."/>
            <person name="Barry K.W."/>
            <person name="Condon B.J."/>
            <person name="Copeland A.C."/>
            <person name="Dhillon B."/>
            <person name="Glaser F."/>
            <person name="Hesse C.N."/>
            <person name="Kosti I."/>
            <person name="LaButti K."/>
            <person name="Lindquist E.A."/>
            <person name="Lucas S."/>
            <person name="Salamov A.A."/>
            <person name="Bradshaw R.E."/>
            <person name="Ciuffetti L."/>
            <person name="Hamelin R.C."/>
            <person name="Kema G.H.J."/>
            <person name="Lawrence C."/>
            <person name="Scott J.A."/>
            <person name="Spatafora J.W."/>
            <person name="Turgeon B.G."/>
            <person name="de Wit P.J.G.M."/>
            <person name="Zhong S."/>
            <person name="Goodwin S.B."/>
            <person name="Grigoriev I.V."/>
        </authorList>
    </citation>
    <scope>NUCLEOTIDE SEQUENCE [LARGE SCALE GENOMIC DNA]</scope>
    <source>
        <strain evidence="3">NZE10 / CBS 128990</strain>
    </source>
</reference>
<feature type="transmembrane region" description="Helical" evidence="1">
    <location>
        <begin position="21"/>
        <end position="47"/>
    </location>
</feature>